<organism evidence="1 2">
    <name type="scientific">Solihabitans fulvus</name>
    <dbReference type="NCBI Taxonomy" id="1892852"/>
    <lineage>
        <taxon>Bacteria</taxon>
        <taxon>Bacillati</taxon>
        <taxon>Actinomycetota</taxon>
        <taxon>Actinomycetes</taxon>
        <taxon>Pseudonocardiales</taxon>
        <taxon>Pseudonocardiaceae</taxon>
        <taxon>Solihabitans</taxon>
    </lineage>
</organism>
<dbReference type="OrthoDB" id="3535759at2"/>
<dbReference type="EMBL" id="VUOB01000009">
    <property type="protein sequence ID" value="KAA2265100.1"/>
    <property type="molecule type" value="Genomic_DNA"/>
</dbReference>
<protein>
    <submittedName>
        <fullName evidence="1">Uncharacterized protein</fullName>
    </submittedName>
</protein>
<evidence type="ECO:0000313" key="1">
    <source>
        <dbReference type="EMBL" id="KAA2265100.1"/>
    </source>
</evidence>
<evidence type="ECO:0000313" key="2">
    <source>
        <dbReference type="Proteomes" id="UP000323454"/>
    </source>
</evidence>
<dbReference type="AlphaFoldDB" id="A0A5B2XQ77"/>
<comment type="caution">
    <text evidence="1">The sequence shown here is derived from an EMBL/GenBank/DDBJ whole genome shotgun (WGS) entry which is preliminary data.</text>
</comment>
<gene>
    <name evidence="1" type="ORF">F0L68_05415</name>
</gene>
<dbReference type="Proteomes" id="UP000323454">
    <property type="component" value="Unassembled WGS sequence"/>
</dbReference>
<sequence>MDHVDEIAPAARDASVEGQIRDLTTILSRLSARLTLLGGRLRHVEERIDALFPTGPRPADRLAPWVVGTAPETAEDPTTFVAAHHCDPRLLAAASRVGR</sequence>
<reference evidence="1 2" key="2">
    <citation type="submission" date="2019-09" db="EMBL/GenBank/DDBJ databases">
        <authorList>
            <person name="Jin C."/>
        </authorList>
    </citation>
    <scope>NUCLEOTIDE SEQUENCE [LARGE SCALE GENOMIC DNA]</scope>
    <source>
        <strain evidence="1 2">AN110305</strain>
    </source>
</reference>
<proteinExistence type="predicted"/>
<dbReference type="RefSeq" id="WP_149848343.1">
    <property type="nucleotide sequence ID" value="NZ_VUOB01000009.1"/>
</dbReference>
<accession>A0A5B2XQ77</accession>
<keyword evidence="2" id="KW-1185">Reference proteome</keyword>
<reference evidence="1 2" key="1">
    <citation type="submission" date="2019-09" db="EMBL/GenBank/DDBJ databases">
        <title>Goodfellowia gen. nov., a new genus of the Pseudonocardineae related to Actinoalloteichus, containing Goodfellowia coeruleoviolacea gen. nov., comb. nov. gen. nov., comb. nov.</title>
        <authorList>
            <person name="Labeda D."/>
        </authorList>
    </citation>
    <scope>NUCLEOTIDE SEQUENCE [LARGE SCALE GENOMIC DNA]</scope>
    <source>
        <strain evidence="1 2">AN110305</strain>
    </source>
</reference>
<name>A0A5B2XQ77_9PSEU</name>